<dbReference type="Proteomes" id="UP000709336">
    <property type="component" value="Unassembled WGS sequence"/>
</dbReference>
<name>A0ABX1R6Z9_9ALTE</name>
<dbReference type="RefSeq" id="WP_169211563.1">
    <property type="nucleotide sequence ID" value="NZ_JAATNW010000007.1"/>
</dbReference>
<keyword evidence="2" id="KW-1185">Reference proteome</keyword>
<protein>
    <recommendedName>
        <fullName evidence="3">TnsA endonuclease N-terminal domain-containing protein</fullName>
    </recommendedName>
</protein>
<dbReference type="EMBL" id="JAATNW010000007">
    <property type="protein sequence ID" value="NMH61000.1"/>
    <property type="molecule type" value="Genomic_DNA"/>
</dbReference>
<organism evidence="1 2">
    <name type="scientific">Alteromonas ponticola</name>
    <dbReference type="NCBI Taxonomy" id="2720613"/>
    <lineage>
        <taxon>Bacteria</taxon>
        <taxon>Pseudomonadati</taxon>
        <taxon>Pseudomonadota</taxon>
        <taxon>Gammaproteobacteria</taxon>
        <taxon>Alteromonadales</taxon>
        <taxon>Alteromonadaceae</taxon>
        <taxon>Alteromonas/Salinimonas group</taxon>
        <taxon>Alteromonas</taxon>
    </lineage>
</organism>
<evidence type="ECO:0000313" key="1">
    <source>
        <dbReference type="EMBL" id="NMH61000.1"/>
    </source>
</evidence>
<comment type="caution">
    <text evidence="1">The sequence shown here is derived from an EMBL/GenBank/DDBJ whole genome shotgun (WGS) entry which is preliminary data.</text>
</comment>
<evidence type="ECO:0008006" key="3">
    <source>
        <dbReference type="Google" id="ProtNLM"/>
    </source>
</evidence>
<evidence type="ECO:0000313" key="2">
    <source>
        <dbReference type="Proteomes" id="UP000709336"/>
    </source>
</evidence>
<sequence length="219" mass="24821">MKSKTNIHSRTTVSKKMYRSSSIMISGRFACNKNENQLLFQSYLELGVLRTFALDPSITFMDTQRGTMKWRPSNSKALRTYTPDVVSINGDGEITFTEVKPKAKLVKNEVTRLSEIKDSFNNAGYAFEVITDEEVPYEVFVNTGQLLSADISHYEPGFLQTIVDSLSTIFPDNFTFGQLEQALTLYGFPICHYGLIKAGYFTFDMKKLLEPSSPIWRAS</sequence>
<gene>
    <name evidence="1" type="ORF">HCJ96_13270</name>
</gene>
<accession>A0ABX1R6Z9</accession>
<proteinExistence type="predicted"/>
<reference evidence="1 2" key="1">
    <citation type="submission" date="2020-03" db="EMBL/GenBank/DDBJ databases">
        <title>Alteromonas ponticola sp. nov., isolated from seawater.</title>
        <authorList>
            <person name="Yoon J.-H."/>
            <person name="Kim Y.-O."/>
        </authorList>
    </citation>
    <scope>NUCLEOTIDE SEQUENCE [LARGE SCALE GENOMIC DNA]</scope>
    <source>
        <strain evidence="1 2">MYP5</strain>
    </source>
</reference>